<feature type="domain" description="AAA+ ATPase" evidence="3">
    <location>
        <begin position="63"/>
        <end position="223"/>
    </location>
</feature>
<evidence type="ECO:0000259" key="3">
    <source>
        <dbReference type="SMART" id="SM00382"/>
    </source>
</evidence>
<protein>
    <recommendedName>
        <fullName evidence="3">AAA+ ATPase domain-containing protein</fullName>
    </recommendedName>
</protein>
<dbReference type="EMBL" id="AP014925">
    <property type="protein sequence ID" value="BAR95000.1"/>
    <property type="molecule type" value="Genomic_DNA"/>
</dbReference>
<evidence type="ECO:0000256" key="1">
    <source>
        <dbReference type="ARBA" id="ARBA00022741"/>
    </source>
</evidence>
<dbReference type="Gene3D" id="3.40.50.300">
    <property type="entry name" value="P-loop containing nucleotide triphosphate hydrolases"/>
    <property type="match status" value="1"/>
</dbReference>
<sequence length="324" mass="35836">MEELSKTIPRPLEVDYILSSFRQLQEQSTVDVGGFHVSSMNDCLKKGKALPPLVVLYPNIVLEGDLCIIFGQSGIGKTIFAMQVARDIAATGKRVLYADFEMTLRQLCLRYDSANFPPTFFRAEMDKDNLVDDVLKGIEEAAVANMAEVVFIDNITALSQSLDKGSDAGSLMAALNALKRKYNWTLVVLNHVPKMFSGAVPLPLSAIQGSAKLNQLIDDAVGLGLSQKDNSLVYVKQCKWRNGELTLDADNVVLYERAKNADGNLCFTFQGYDREAAHLTTESGNEREELKRTVKELSSRGMKQQEIARECGITQCKVSRLLNS</sequence>
<proteinExistence type="predicted"/>
<dbReference type="RefSeq" id="WP_171839936.1">
    <property type="nucleotide sequence ID" value="NZ_AP014925.1"/>
</dbReference>
<dbReference type="PANTHER" id="PTHR43637:SF2">
    <property type="entry name" value="PROTEIN GVPD 1"/>
    <property type="match status" value="1"/>
</dbReference>
<dbReference type="SUPFAM" id="SSF52540">
    <property type="entry name" value="P-loop containing nucleoside triphosphate hydrolases"/>
    <property type="match status" value="1"/>
</dbReference>
<organism evidence="4 5">
    <name type="scientific">Prevotella intermedia</name>
    <dbReference type="NCBI Taxonomy" id="28131"/>
    <lineage>
        <taxon>Bacteria</taxon>
        <taxon>Pseudomonadati</taxon>
        <taxon>Bacteroidota</taxon>
        <taxon>Bacteroidia</taxon>
        <taxon>Bacteroidales</taxon>
        <taxon>Prevotellaceae</taxon>
        <taxon>Prevotella</taxon>
    </lineage>
</organism>
<evidence type="ECO:0000313" key="4">
    <source>
        <dbReference type="EMBL" id="BAR95000.1"/>
    </source>
</evidence>
<name>A0AAD1F6B1_PREIN</name>
<dbReference type="AlphaFoldDB" id="A0AAD1F6B1"/>
<gene>
    <name evidence="4" type="ORF">PI172_0272</name>
</gene>
<dbReference type="SMART" id="SM00382">
    <property type="entry name" value="AAA"/>
    <property type="match status" value="1"/>
</dbReference>
<reference evidence="4 5" key="1">
    <citation type="submission" date="2015-07" db="EMBL/GenBank/DDBJ databases">
        <title>Complete genome sequence of Prevotella intermedia strain 17-2.</title>
        <authorList>
            <person name="Nambu T."/>
        </authorList>
    </citation>
    <scope>NUCLEOTIDE SEQUENCE [LARGE SCALE GENOMIC DNA]</scope>
    <source>
        <strain evidence="4 5">17-2</strain>
    </source>
</reference>
<dbReference type="Gene3D" id="1.10.10.60">
    <property type="entry name" value="Homeodomain-like"/>
    <property type="match status" value="1"/>
</dbReference>
<keyword evidence="2" id="KW-0067">ATP-binding</keyword>
<accession>A0AAD1F6B1</accession>
<dbReference type="PANTHER" id="PTHR43637">
    <property type="entry name" value="UPF0273 PROTEIN TM_0370"/>
    <property type="match status" value="1"/>
</dbReference>
<dbReference type="Proteomes" id="UP000067008">
    <property type="component" value="Chromosome 2"/>
</dbReference>
<dbReference type="InterPro" id="IPR003593">
    <property type="entry name" value="AAA+_ATPase"/>
</dbReference>
<dbReference type="InterPro" id="IPR027417">
    <property type="entry name" value="P-loop_NTPase"/>
</dbReference>
<keyword evidence="1" id="KW-0547">Nucleotide-binding</keyword>
<dbReference type="Pfam" id="PF13481">
    <property type="entry name" value="AAA_25"/>
    <property type="match status" value="1"/>
</dbReference>
<evidence type="ECO:0000256" key="2">
    <source>
        <dbReference type="ARBA" id="ARBA00022840"/>
    </source>
</evidence>
<dbReference type="GO" id="GO:0005524">
    <property type="term" value="F:ATP binding"/>
    <property type="evidence" value="ECO:0007669"/>
    <property type="project" value="UniProtKB-KW"/>
</dbReference>
<evidence type="ECO:0000313" key="5">
    <source>
        <dbReference type="Proteomes" id="UP000067008"/>
    </source>
</evidence>